<sequence length="63" mass="6671">MRMSKYLMSILASGDRPVLQDDGDDEIAGFAPACASCGGVTEPVQRGSAAWWACHRCGLARIA</sequence>
<evidence type="ECO:0000313" key="1">
    <source>
        <dbReference type="EMBL" id="SDP26512.1"/>
    </source>
</evidence>
<evidence type="ECO:0000313" key="2">
    <source>
        <dbReference type="Proteomes" id="UP000186456"/>
    </source>
</evidence>
<protein>
    <submittedName>
        <fullName evidence="1">Uncharacterized protein</fullName>
    </submittedName>
</protein>
<gene>
    <name evidence="1" type="ORF">SAMN04487788_2779</name>
</gene>
<dbReference type="EMBL" id="FNJN01000006">
    <property type="protein sequence ID" value="SDP26512.1"/>
    <property type="molecule type" value="Genomic_DNA"/>
</dbReference>
<name>A0A1H0RAA3_MICTS</name>
<organism evidence="1 2">
    <name type="scientific">Microbacterium testaceum (strain StLB037)</name>
    <dbReference type="NCBI Taxonomy" id="979556"/>
    <lineage>
        <taxon>Bacteria</taxon>
        <taxon>Bacillati</taxon>
        <taxon>Actinomycetota</taxon>
        <taxon>Actinomycetes</taxon>
        <taxon>Micrococcales</taxon>
        <taxon>Microbacteriaceae</taxon>
        <taxon>Microbacterium</taxon>
    </lineage>
</organism>
<reference evidence="1 2" key="1">
    <citation type="submission" date="2016-10" db="EMBL/GenBank/DDBJ databases">
        <authorList>
            <person name="de Groot N.N."/>
        </authorList>
    </citation>
    <scope>NUCLEOTIDE SEQUENCE [LARGE SCALE GENOMIC DNA]</scope>
    <source>
        <strain evidence="1 2">StLB037</strain>
    </source>
</reference>
<dbReference type="AlphaFoldDB" id="A0A1H0RAA3"/>
<proteinExistence type="predicted"/>
<dbReference type="Proteomes" id="UP000186456">
    <property type="component" value="Unassembled WGS sequence"/>
</dbReference>
<accession>A0A1H0RAA3</accession>